<dbReference type="EMBL" id="MZMZ02001810">
    <property type="protein sequence ID" value="RQM28293.1"/>
    <property type="molecule type" value="Genomic_DNA"/>
</dbReference>
<name>A0A425DG68_APHAT</name>
<sequence length="115" mass="13390">MREYQKYLGQINTLQCNGSRPFAMPASACVDQFSKRWIALFDFNRDHNSITNDECVAWCKSAFEEDPQDLGVFKQSLQRAIRFDTEILVEARKKKEEWDVSSVLTNECPWRMSSG</sequence>
<protein>
    <recommendedName>
        <fullName evidence="3">EF-hand domain-containing protein</fullName>
    </recommendedName>
</protein>
<dbReference type="AlphaFoldDB" id="A0A425DG68"/>
<organism evidence="1 2">
    <name type="scientific">Aphanomyces astaci</name>
    <name type="common">Crayfish plague agent</name>
    <dbReference type="NCBI Taxonomy" id="112090"/>
    <lineage>
        <taxon>Eukaryota</taxon>
        <taxon>Sar</taxon>
        <taxon>Stramenopiles</taxon>
        <taxon>Oomycota</taxon>
        <taxon>Saprolegniomycetes</taxon>
        <taxon>Saprolegniales</taxon>
        <taxon>Verrucalvaceae</taxon>
        <taxon>Aphanomyces</taxon>
    </lineage>
</organism>
<gene>
    <name evidence="1" type="ORF">B5M09_010807</name>
</gene>
<proteinExistence type="predicted"/>
<comment type="caution">
    <text evidence="1">The sequence shown here is derived from an EMBL/GenBank/DDBJ whole genome shotgun (WGS) entry which is preliminary data.</text>
</comment>
<keyword evidence="2" id="KW-1185">Reference proteome</keyword>
<evidence type="ECO:0000313" key="1">
    <source>
        <dbReference type="EMBL" id="RQM28293.1"/>
    </source>
</evidence>
<evidence type="ECO:0000313" key="2">
    <source>
        <dbReference type="Proteomes" id="UP000284702"/>
    </source>
</evidence>
<dbReference type="Proteomes" id="UP000284702">
    <property type="component" value="Unassembled WGS sequence"/>
</dbReference>
<reference evidence="1" key="1">
    <citation type="submission" date="2018-07" db="EMBL/GenBank/DDBJ databases">
        <title>Annotation of Aphanomyces astaci genome assembly.</title>
        <authorList>
            <person name="Studholme D.J."/>
        </authorList>
    </citation>
    <scope>NUCLEOTIDE SEQUENCE [LARGE SCALE GENOMIC DNA]</scope>
    <source>
        <strain evidence="1">Pc</strain>
    </source>
</reference>
<evidence type="ECO:0008006" key="3">
    <source>
        <dbReference type="Google" id="ProtNLM"/>
    </source>
</evidence>
<accession>A0A425DG68</accession>